<dbReference type="Gene3D" id="2.60.200.20">
    <property type="match status" value="1"/>
</dbReference>
<dbReference type="PROSITE" id="PS50006">
    <property type="entry name" value="FHA_DOMAIN"/>
    <property type="match status" value="1"/>
</dbReference>
<dbReference type="CDD" id="cd00060">
    <property type="entry name" value="FHA"/>
    <property type="match status" value="1"/>
</dbReference>
<reference evidence="4 5" key="1">
    <citation type="submission" date="2018-03" db="EMBL/GenBank/DDBJ databases">
        <title>Genomic Encyclopedia of Archaeal and Bacterial Type Strains, Phase II (KMG-II): from individual species to whole genera.</title>
        <authorList>
            <person name="Goeker M."/>
        </authorList>
    </citation>
    <scope>NUCLEOTIDE SEQUENCE [LARGE SCALE GENOMIC DNA]</scope>
    <source>
        <strain evidence="4 5">DSM 44889</strain>
    </source>
</reference>
<name>A0A315ZZT5_9ACTN</name>
<gene>
    <name evidence="4" type="ORF">BXY45_12143</name>
</gene>
<proteinExistence type="predicted"/>
<feature type="compositionally biased region" description="Pro residues" evidence="2">
    <location>
        <begin position="227"/>
        <end position="237"/>
    </location>
</feature>
<feature type="compositionally biased region" description="Low complexity" evidence="2">
    <location>
        <begin position="178"/>
        <end position="210"/>
    </location>
</feature>
<dbReference type="Pfam" id="PF00498">
    <property type="entry name" value="FHA"/>
    <property type="match status" value="1"/>
</dbReference>
<dbReference type="AlphaFoldDB" id="A0A315ZZT5"/>
<feature type="region of interest" description="Disordered" evidence="2">
    <location>
        <begin position="306"/>
        <end position="329"/>
    </location>
</feature>
<evidence type="ECO:0000256" key="2">
    <source>
        <dbReference type="SAM" id="MobiDB-lite"/>
    </source>
</evidence>
<evidence type="ECO:0000313" key="5">
    <source>
        <dbReference type="Proteomes" id="UP000245469"/>
    </source>
</evidence>
<dbReference type="RefSeq" id="WP_109775462.1">
    <property type="nucleotide sequence ID" value="NZ_QGDQ01000021.1"/>
</dbReference>
<sequence length="397" mass="40583">MSLTYRPGAWLVVASEQALVAVLPGPQLEVHELLDRLWPSVDTGADLGELLEAVLAGGWARAPHFVLVQRIVGQQVAVVVRGPARVVGEATGQPVELTGDGVLTWAEQRIDALTAVHLPSADSSPDGPVLPLRAGAVMAAEVRWVDQNTVDQNTKDEDEDDDGGVEGGNPALDAAPEPSGGPVTAAGPVPAASPVADPSLDPTSDTSPDPTSAPSPDPPQVVEEPAPAVPPVAPVPAPAQVVVRNSDHDGQTVSAAVSDVPWPRPQPPTSQPPGGGTAPSSAPLWLLRLSNGQEVTVRGRVLVGRDPSAERVPGPDVPQLVSVDSPPGEVSRTHLELRVDDSGTLLARDLHSTNGTSLRSVDGPSKTLAPGVSSTVVEGSVLDLGGGVTITVGRQGS</sequence>
<keyword evidence="5" id="KW-1185">Reference proteome</keyword>
<comment type="caution">
    <text evidence="4">The sequence shown here is derived from an EMBL/GenBank/DDBJ whole genome shotgun (WGS) entry which is preliminary data.</text>
</comment>
<dbReference type="Proteomes" id="UP000245469">
    <property type="component" value="Unassembled WGS sequence"/>
</dbReference>
<evidence type="ECO:0000259" key="3">
    <source>
        <dbReference type="PROSITE" id="PS50006"/>
    </source>
</evidence>
<feature type="region of interest" description="Disordered" evidence="2">
    <location>
        <begin position="144"/>
        <end position="282"/>
    </location>
</feature>
<protein>
    <submittedName>
        <fullName evidence="4">FHA domain-containing protein</fullName>
    </submittedName>
</protein>
<dbReference type="SUPFAM" id="SSF49879">
    <property type="entry name" value="SMAD/FHA domain"/>
    <property type="match status" value="1"/>
</dbReference>
<evidence type="ECO:0000313" key="4">
    <source>
        <dbReference type="EMBL" id="PWJ51166.1"/>
    </source>
</evidence>
<feature type="domain" description="FHA" evidence="3">
    <location>
        <begin position="301"/>
        <end position="358"/>
    </location>
</feature>
<dbReference type="InterPro" id="IPR000253">
    <property type="entry name" value="FHA_dom"/>
</dbReference>
<dbReference type="InterPro" id="IPR008984">
    <property type="entry name" value="SMAD_FHA_dom_sf"/>
</dbReference>
<dbReference type="EMBL" id="QGDQ01000021">
    <property type="protein sequence ID" value="PWJ51166.1"/>
    <property type="molecule type" value="Genomic_DNA"/>
</dbReference>
<feature type="compositionally biased region" description="Pro residues" evidence="2">
    <location>
        <begin position="262"/>
        <end position="271"/>
    </location>
</feature>
<dbReference type="OrthoDB" id="5485098at2"/>
<organism evidence="4 5">
    <name type="scientific">Quadrisphaera granulorum</name>
    <dbReference type="NCBI Taxonomy" id="317664"/>
    <lineage>
        <taxon>Bacteria</taxon>
        <taxon>Bacillati</taxon>
        <taxon>Actinomycetota</taxon>
        <taxon>Actinomycetes</taxon>
        <taxon>Kineosporiales</taxon>
        <taxon>Kineosporiaceae</taxon>
        <taxon>Quadrisphaera</taxon>
    </lineage>
</organism>
<keyword evidence="1" id="KW-0597">Phosphoprotein</keyword>
<evidence type="ECO:0000256" key="1">
    <source>
        <dbReference type="ARBA" id="ARBA00022553"/>
    </source>
</evidence>
<accession>A0A315ZZT5</accession>